<evidence type="ECO:0000313" key="1">
    <source>
        <dbReference type="EMBL" id="MPN58295.1"/>
    </source>
</evidence>
<dbReference type="AlphaFoldDB" id="A0A645J3K1"/>
<reference evidence="1" key="1">
    <citation type="submission" date="2019-08" db="EMBL/GenBank/DDBJ databases">
        <authorList>
            <person name="Kucharzyk K."/>
            <person name="Murdoch R.W."/>
            <person name="Higgins S."/>
            <person name="Loffler F."/>
        </authorList>
    </citation>
    <scope>NUCLEOTIDE SEQUENCE</scope>
</reference>
<accession>A0A645J3K1</accession>
<gene>
    <name evidence="1" type="ORF">SDC9_205998</name>
</gene>
<organism evidence="1">
    <name type="scientific">bioreactor metagenome</name>
    <dbReference type="NCBI Taxonomy" id="1076179"/>
    <lineage>
        <taxon>unclassified sequences</taxon>
        <taxon>metagenomes</taxon>
        <taxon>ecological metagenomes</taxon>
    </lineage>
</organism>
<comment type="caution">
    <text evidence="1">The sequence shown here is derived from an EMBL/GenBank/DDBJ whole genome shotgun (WGS) entry which is preliminary data.</text>
</comment>
<dbReference type="EMBL" id="VSSQ01130814">
    <property type="protein sequence ID" value="MPN58295.1"/>
    <property type="molecule type" value="Genomic_DNA"/>
</dbReference>
<proteinExistence type="predicted"/>
<sequence length="82" mass="9364">MHLLHADPHFVGNIDLVGARLRNNHATHHWHPVSLEDILPIGCIQFGISYIAEAYDPEIILYQNEIVEFFGCLHQSHRPDGL</sequence>
<protein>
    <submittedName>
        <fullName evidence="1">Uncharacterized protein</fullName>
    </submittedName>
</protein>
<name>A0A645J3K1_9ZZZZ</name>